<accession>A0AAV7T7M8</accession>
<dbReference type="PANTHER" id="PTHR32345:SF3">
    <property type="entry name" value="MYB-RELATED TRANSCRIPTION FACTOR, PARTNER OF PROFILIN"/>
    <property type="match status" value="1"/>
</dbReference>
<organism evidence="3 4">
    <name type="scientific">Pleurodeles waltl</name>
    <name type="common">Iberian ribbed newt</name>
    <dbReference type="NCBI Taxonomy" id="8319"/>
    <lineage>
        <taxon>Eukaryota</taxon>
        <taxon>Metazoa</taxon>
        <taxon>Chordata</taxon>
        <taxon>Craniata</taxon>
        <taxon>Vertebrata</taxon>
        <taxon>Euteleostomi</taxon>
        <taxon>Amphibia</taxon>
        <taxon>Batrachia</taxon>
        <taxon>Caudata</taxon>
        <taxon>Salamandroidea</taxon>
        <taxon>Salamandridae</taxon>
        <taxon>Pleurodelinae</taxon>
        <taxon>Pleurodeles</taxon>
    </lineage>
</organism>
<protein>
    <recommendedName>
        <fullName evidence="2">Myb/SANT-like DNA-binding domain-containing protein</fullName>
    </recommendedName>
</protein>
<evidence type="ECO:0000313" key="3">
    <source>
        <dbReference type="EMBL" id="KAJ1172690.1"/>
    </source>
</evidence>
<evidence type="ECO:0000259" key="2">
    <source>
        <dbReference type="Pfam" id="PF13873"/>
    </source>
</evidence>
<name>A0AAV7T7M8_PLEWA</name>
<gene>
    <name evidence="3" type="ORF">NDU88_004534</name>
</gene>
<evidence type="ECO:0000256" key="1">
    <source>
        <dbReference type="SAM" id="MobiDB-lite"/>
    </source>
</evidence>
<dbReference type="GO" id="GO:0000978">
    <property type="term" value="F:RNA polymerase II cis-regulatory region sequence-specific DNA binding"/>
    <property type="evidence" value="ECO:0007669"/>
    <property type="project" value="TreeGrafter"/>
</dbReference>
<dbReference type="Proteomes" id="UP001066276">
    <property type="component" value="Chromosome 4_1"/>
</dbReference>
<dbReference type="InterPro" id="IPR028002">
    <property type="entry name" value="Myb_DNA-bind_5"/>
</dbReference>
<feature type="compositionally biased region" description="Basic and acidic residues" evidence="1">
    <location>
        <begin position="72"/>
        <end position="81"/>
    </location>
</feature>
<feature type="region of interest" description="Disordered" evidence="1">
    <location>
        <begin position="187"/>
        <end position="210"/>
    </location>
</feature>
<evidence type="ECO:0000313" key="4">
    <source>
        <dbReference type="Proteomes" id="UP001066276"/>
    </source>
</evidence>
<feature type="region of interest" description="Disordered" evidence="1">
    <location>
        <begin position="72"/>
        <end position="91"/>
    </location>
</feature>
<feature type="compositionally biased region" description="Basic and acidic residues" evidence="1">
    <location>
        <begin position="337"/>
        <end position="349"/>
    </location>
</feature>
<dbReference type="AlphaFoldDB" id="A0AAV7T7M8"/>
<keyword evidence="4" id="KW-1185">Reference proteome</keyword>
<dbReference type="InterPro" id="IPR052870">
    <property type="entry name" value="Myb-related_repressor"/>
</dbReference>
<comment type="caution">
    <text evidence="3">The sequence shown here is derived from an EMBL/GenBank/DDBJ whole genome shotgun (WGS) entry which is preliminary data.</text>
</comment>
<dbReference type="GO" id="GO:0000981">
    <property type="term" value="F:DNA-binding transcription factor activity, RNA polymerase II-specific"/>
    <property type="evidence" value="ECO:0007669"/>
    <property type="project" value="TreeGrafter"/>
</dbReference>
<reference evidence="3" key="1">
    <citation type="journal article" date="2022" name="bioRxiv">
        <title>Sequencing and chromosome-scale assembly of the giantPleurodeles waltlgenome.</title>
        <authorList>
            <person name="Brown T."/>
            <person name="Elewa A."/>
            <person name="Iarovenko S."/>
            <person name="Subramanian E."/>
            <person name="Araus A.J."/>
            <person name="Petzold A."/>
            <person name="Susuki M."/>
            <person name="Suzuki K.-i.T."/>
            <person name="Hayashi T."/>
            <person name="Toyoda A."/>
            <person name="Oliveira C."/>
            <person name="Osipova E."/>
            <person name="Leigh N.D."/>
            <person name="Simon A."/>
            <person name="Yun M.H."/>
        </authorList>
    </citation>
    <scope>NUCLEOTIDE SEQUENCE</scope>
    <source>
        <strain evidence="3">20211129_DDA</strain>
        <tissue evidence="3">Liver</tissue>
    </source>
</reference>
<sequence>MARQRHPRFSEEELRVMVEEIVRVEPPLFGSQVQHTSKARKMELCRRIVDRVNAVEQHPRNREDIRKRWNDLRGKEHEGPSPHRRVQTSPLHPQKRPTVTIAALPYWSLMTSPDHRGPRDSQFPSHRHSPTLTFHPLVTPAQHPPSGPKPPYPGQVNQLCVHHYREPRITHHPNNNRDLGTVVVGTRSRGRRHRNTGELGGPVVRQGADRPREPTLHEALSSIMGAYHHSQETMATVLDKFQETQHMQDKLYLGFREELRTISSALGTIVGVLKDIQQTLRDTVALQGAPDTSQDDELPTISAGASGQDALPQDLHTSTPTPADGQPPRKWSLRSRNRTEQDGKTPARK</sequence>
<dbReference type="PANTHER" id="PTHR32345">
    <property type="entry name" value="MYB-RELATED TRANSCRIPTION FACTOR, PARTNER OF PROFILIN"/>
    <property type="match status" value="1"/>
</dbReference>
<dbReference type="Pfam" id="PF13873">
    <property type="entry name" value="Myb_DNA-bind_5"/>
    <property type="match status" value="1"/>
</dbReference>
<dbReference type="EMBL" id="JANPWB010000007">
    <property type="protein sequence ID" value="KAJ1172690.1"/>
    <property type="molecule type" value="Genomic_DNA"/>
</dbReference>
<proteinExistence type="predicted"/>
<feature type="region of interest" description="Disordered" evidence="1">
    <location>
        <begin position="288"/>
        <end position="349"/>
    </location>
</feature>
<feature type="domain" description="Myb/SANT-like DNA-binding" evidence="2">
    <location>
        <begin position="5"/>
        <end position="74"/>
    </location>
</feature>
<dbReference type="GO" id="GO:0005634">
    <property type="term" value="C:nucleus"/>
    <property type="evidence" value="ECO:0007669"/>
    <property type="project" value="TreeGrafter"/>
</dbReference>